<evidence type="ECO:0000256" key="4">
    <source>
        <dbReference type="ARBA" id="ARBA00022670"/>
    </source>
</evidence>
<dbReference type="InterPro" id="IPR045175">
    <property type="entry name" value="M28_fam"/>
</dbReference>
<evidence type="ECO:0000313" key="20">
    <source>
        <dbReference type="Proteomes" id="UP000327044"/>
    </source>
</evidence>
<feature type="transmembrane region" description="Helical" evidence="15">
    <location>
        <begin position="1096"/>
        <end position="1118"/>
    </location>
</feature>
<evidence type="ECO:0000259" key="16">
    <source>
        <dbReference type="Pfam" id="PF04389"/>
    </source>
</evidence>
<feature type="transmembrane region" description="Helical" evidence="15">
    <location>
        <begin position="247"/>
        <end position="269"/>
    </location>
</feature>
<dbReference type="GO" id="GO:0006508">
    <property type="term" value="P:proteolysis"/>
    <property type="evidence" value="ECO:0007669"/>
    <property type="project" value="UniProtKB-KW"/>
</dbReference>
<dbReference type="InterPro" id="IPR048024">
    <property type="entry name" value="Fxna-like_M28_dom"/>
</dbReference>
<dbReference type="GO" id="GO:0046872">
    <property type="term" value="F:metal ion binding"/>
    <property type="evidence" value="ECO:0007669"/>
    <property type="project" value="UniProtKB-KW"/>
</dbReference>
<evidence type="ECO:0000256" key="2">
    <source>
        <dbReference type="ARBA" id="ARBA00004477"/>
    </source>
</evidence>
<evidence type="ECO:0000256" key="7">
    <source>
        <dbReference type="ARBA" id="ARBA00022801"/>
    </source>
</evidence>
<feature type="transmembrane region" description="Helical" evidence="15">
    <location>
        <begin position="999"/>
        <end position="1017"/>
    </location>
</feature>
<sequence length="1246" mass="139562">MGLFMVSYSGSTIIILNVLVSILSLAVALKSFYDFNLALSYESFKYIGLCVLVMLSSIIFALLFVLGVAVVIDSLKFSMSWYGNTWIILGLYNVPVIVVSFGIVALYNNYNTKVNLGISIHAQLQAHILRLIWTLLVLIGTCCGIRSTYAILVIVLFQTASFLVIHIFRLQYSVHKWAMVYVVFTLIPNIFLMKSGLEFVSLMVPICGRIGSEKNPEIIVGVAVLVLTIPISSSYAPLLVLLRKPHLLLATLSAVFVIFFIIVFTPLGFPYSGTENSPAPQRYWIYHLQKQIHYDNSGTKNKSGFFLFNLDRNSPNSIKQYVSEMKSMTEIEDCDAIFCGLPLASPRMVSTLYRSTWIPADPPILPTDIDLALNSKTVEDGIIVFNFTILGADSMSIYLSPKNGAKLDAISLVENLPDPIVWEKRSVYLIMYTSGKGKPQLTFTVSIKKPDVWNASVVDVAVAGKFMNDKYFVKTKAYEYFLAQFPKWTTLYPWLELPTMECNKFKKMKNGAHSVSPIIGLIFIISIFGLYGVVYLIDGILPKSLTIADEKDYPLHFITERAQQHLKALTSIGPRVVGYAENEIQAVAYLTEAINSIRQLAHASHTIDFDLQLVSGSFIYSTISAYSNVQNIVVKLHAKNSTNNSLLVNAHFDSAPTSPGGSDDGIHCAIMLEVLQKLTQTVNNLQHNIIFLFNGAEETGLQASHGFITQHKWAKEVRVVINLEATGVGGKEILFQSGPNSPWLIRYYKKVPHPNGQVFGEEIFQSGIIPSDTDFRIFRDFGGAIGFDFAYDRNGYGYHTKFDDIEYIPNGTYQHTGNNILALIRYLANAPELANMHEQVRESVVYYDFMGLFMVSYSGLTITIVNVLVSIFSLAVALKSFYDFNLALSYESFKYIGLCILVMLSSIIFALLFVLGVAVVIDSLKFSMSWYNNTWIILGLYSVPIVVVSSGVVALYNKYNTKVSLGISIHAQLQAHILRLIWTIIVIIGTCYGIKSTYIILMIVLFQTASFLVIHIFRLQYSVHTWAIIHVIFTLIPNIFLMKCGLELISLVVPLSGRIGSEQNPEIIIGGLVLALTILISSSYIPFLALLRKPHLVLVSLLLVFLVFFIIVFTPLGFPYSDSKASPAPQRFWIYHYQKELDYKNGTRNKSGFLIFSLDRNAINSIKNYVPELSNMTEIEDCDAFFCGIPPSFQQPTWIPGDQPILPRSIGLRLNSQVVEGSMITFNFTAFGTFFIYTLKKFLTLY</sequence>
<organism evidence="19 20">
    <name type="scientific">Photinus pyralis</name>
    <name type="common">Common eastern firefly</name>
    <name type="synonym">Lampyris pyralis</name>
    <dbReference type="NCBI Taxonomy" id="7054"/>
    <lineage>
        <taxon>Eukaryota</taxon>
        <taxon>Metazoa</taxon>
        <taxon>Ecdysozoa</taxon>
        <taxon>Arthropoda</taxon>
        <taxon>Hexapoda</taxon>
        <taxon>Insecta</taxon>
        <taxon>Pterygota</taxon>
        <taxon>Neoptera</taxon>
        <taxon>Endopterygota</taxon>
        <taxon>Coleoptera</taxon>
        <taxon>Polyphaga</taxon>
        <taxon>Elateriformia</taxon>
        <taxon>Elateroidea</taxon>
        <taxon>Lampyridae</taxon>
        <taxon>Lampyrinae</taxon>
        <taxon>Photinus</taxon>
    </lineage>
</organism>
<dbReference type="CDD" id="cd03875">
    <property type="entry name" value="M28_Fxna_like"/>
    <property type="match status" value="1"/>
</dbReference>
<evidence type="ECO:0000256" key="15">
    <source>
        <dbReference type="SAM" id="Phobius"/>
    </source>
</evidence>
<keyword evidence="5 15" id="KW-0812">Transmembrane</keyword>
<keyword evidence="6" id="KW-0479">Metal-binding</keyword>
<feature type="domain" description="Endoplasmic reticulum metallopeptidase 1-like C-terminal" evidence="17">
    <location>
        <begin position="278"/>
        <end position="495"/>
    </location>
</feature>
<dbReference type="Pfam" id="PF22248">
    <property type="entry name" value="ERMP1_C"/>
    <property type="match status" value="2"/>
</dbReference>
<dbReference type="Pfam" id="PF04389">
    <property type="entry name" value="Peptidase_M28"/>
    <property type="match status" value="1"/>
</dbReference>
<keyword evidence="10 15" id="KW-1133">Transmembrane helix</keyword>
<dbReference type="SUPFAM" id="SSF53187">
    <property type="entry name" value="Zn-dependent exopeptidases"/>
    <property type="match status" value="1"/>
</dbReference>
<dbReference type="InterPro" id="IPR053974">
    <property type="entry name" value="ERMP1_1-A_TM"/>
</dbReference>
<feature type="domain" description="Endoplasmic reticulum metallopeptidase 1/1-A TM" evidence="18">
    <location>
        <begin position="50"/>
        <end position="263"/>
    </location>
</feature>
<keyword evidence="8" id="KW-0256">Endoplasmic reticulum</keyword>
<evidence type="ECO:0000256" key="9">
    <source>
        <dbReference type="ARBA" id="ARBA00022833"/>
    </source>
</evidence>
<dbReference type="Pfam" id="PF22249">
    <property type="entry name" value="ERMP1-TM"/>
    <property type="match status" value="2"/>
</dbReference>
<dbReference type="InterPro" id="IPR053973">
    <property type="entry name" value="ERMP1-like_C"/>
</dbReference>
<dbReference type="EMBL" id="VVIM01000001">
    <property type="protein sequence ID" value="KAB0803925.1"/>
    <property type="molecule type" value="Genomic_DNA"/>
</dbReference>
<evidence type="ECO:0000256" key="6">
    <source>
        <dbReference type="ARBA" id="ARBA00022723"/>
    </source>
</evidence>
<feature type="domain" description="Endoplasmic reticulum metallopeptidase 1/1-A TM" evidence="18">
    <location>
        <begin position="899"/>
        <end position="1112"/>
    </location>
</feature>
<evidence type="ECO:0000256" key="1">
    <source>
        <dbReference type="ARBA" id="ARBA00001947"/>
    </source>
</evidence>
<dbReference type="InParanoid" id="A0A5N4B2X5"/>
<reference evidence="19 20" key="1">
    <citation type="journal article" date="2018" name="Elife">
        <title>Firefly genomes illuminate parallel origins of bioluminescence in beetles.</title>
        <authorList>
            <person name="Fallon T.R."/>
            <person name="Lower S.E."/>
            <person name="Chang C.H."/>
            <person name="Bessho-Uehara M."/>
            <person name="Martin G.J."/>
            <person name="Bewick A.J."/>
            <person name="Behringer M."/>
            <person name="Debat H.J."/>
            <person name="Wong I."/>
            <person name="Day J.C."/>
            <person name="Suvorov A."/>
            <person name="Silva C.J."/>
            <person name="Stanger-Hall K.F."/>
            <person name="Hall D.W."/>
            <person name="Schmitz R.J."/>
            <person name="Nelson D.R."/>
            <person name="Lewis S.M."/>
            <person name="Shigenobu S."/>
            <person name="Bybee S.M."/>
            <person name="Larracuente A.M."/>
            <person name="Oba Y."/>
            <person name="Weng J.K."/>
        </authorList>
    </citation>
    <scope>NUCLEOTIDE SEQUENCE [LARGE SCALE GENOMIC DNA]</scope>
    <source>
        <strain evidence="19">1611_PpyrPB1</strain>
        <tissue evidence="19">Whole body</tissue>
    </source>
</reference>
<feature type="transmembrane region" description="Helical" evidence="15">
    <location>
        <begin position="849"/>
        <end position="875"/>
    </location>
</feature>
<keyword evidence="9" id="KW-0862">Zinc</keyword>
<dbReference type="GO" id="GO:0005789">
    <property type="term" value="C:endoplasmic reticulum membrane"/>
    <property type="evidence" value="ECO:0007669"/>
    <property type="project" value="UniProtKB-SubCell"/>
</dbReference>
<comment type="cofactor">
    <cofactor evidence="1">
        <name>Zn(2+)</name>
        <dbReference type="ChEBI" id="CHEBI:29105"/>
    </cofactor>
</comment>
<accession>A0A5N4B2X5</accession>
<feature type="transmembrane region" description="Helical" evidence="15">
    <location>
        <begin position="127"/>
        <end position="145"/>
    </location>
</feature>
<evidence type="ECO:0000256" key="8">
    <source>
        <dbReference type="ARBA" id="ARBA00022824"/>
    </source>
</evidence>
<keyword evidence="13" id="KW-0325">Glycoprotein</keyword>
<dbReference type="PANTHER" id="PTHR12147:SF22">
    <property type="entry name" value="ENDOPLASMIC RETICULUM METALLOPEPTIDASE 1"/>
    <property type="match status" value="1"/>
</dbReference>
<feature type="transmembrane region" description="Helical" evidence="15">
    <location>
        <begin position="515"/>
        <end position="537"/>
    </location>
</feature>
<feature type="transmembrane region" description="Helical" evidence="15">
    <location>
        <begin position="45"/>
        <end position="72"/>
    </location>
</feature>
<feature type="transmembrane region" description="Helical" evidence="15">
    <location>
        <begin position="12"/>
        <end position="33"/>
    </location>
</feature>
<dbReference type="GO" id="GO:0008235">
    <property type="term" value="F:metalloexopeptidase activity"/>
    <property type="evidence" value="ECO:0007669"/>
    <property type="project" value="InterPro"/>
</dbReference>
<keyword evidence="20" id="KW-1185">Reference proteome</keyword>
<evidence type="ECO:0000259" key="18">
    <source>
        <dbReference type="Pfam" id="PF22249"/>
    </source>
</evidence>
<evidence type="ECO:0000256" key="11">
    <source>
        <dbReference type="ARBA" id="ARBA00023049"/>
    </source>
</evidence>
<dbReference type="PANTHER" id="PTHR12147">
    <property type="entry name" value="METALLOPEPTIDASE M28 FAMILY MEMBER"/>
    <property type="match status" value="1"/>
</dbReference>
<feature type="transmembrane region" description="Helical" evidence="15">
    <location>
        <begin position="1023"/>
        <end position="1046"/>
    </location>
</feature>
<feature type="domain" description="Peptidase M28" evidence="16">
    <location>
        <begin position="631"/>
        <end position="823"/>
    </location>
</feature>
<feature type="transmembrane region" description="Helical" evidence="15">
    <location>
        <begin position="178"/>
        <end position="197"/>
    </location>
</feature>
<evidence type="ECO:0000256" key="5">
    <source>
        <dbReference type="ARBA" id="ARBA00022692"/>
    </source>
</evidence>
<keyword evidence="11" id="KW-0482">Metalloprotease</keyword>
<dbReference type="FunFam" id="3.40.630.10:FF:000008">
    <property type="entry name" value="Endoplasmic reticulum metallopeptidase 1"/>
    <property type="match status" value="1"/>
</dbReference>
<keyword evidence="12 15" id="KW-0472">Membrane</keyword>
<feature type="transmembrane region" description="Helical" evidence="15">
    <location>
        <begin position="933"/>
        <end position="956"/>
    </location>
</feature>
<gene>
    <name evidence="19" type="ORF">PPYR_00895</name>
</gene>
<keyword evidence="7" id="KW-0378">Hydrolase</keyword>
<evidence type="ECO:0000256" key="3">
    <source>
        <dbReference type="ARBA" id="ARBA00010918"/>
    </source>
</evidence>
<feature type="domain" description="Endoplasmic reticulum metallopeptidase 1-like C-terminal" evidence="17">
    <location>
        <begin position="1127"/>
        <end position="1232"/>
    </location>
</feature>
<feature type="transmembrane region" description="Helical" evidence="15">
    <location>
        <begin position="895"/>
        <end position="921"/>
    </location>
</feature>
<feature type="transmembrane region" description="Helical" evidence="15">
    <location>
        <begin position="152"/>
        <end position="172"/>
    </location>
</feature>
<feature type="transmembrane region" description="Helical" evidence="15">
    <location>
        <begin position="218"/>
        <end position="241"/>
    </location>
</feature>
<comment type="subcellular location">
    <subcellularLocation>
        <location evidence="2">Endoplasmic reticulum membrane</location>
        <topology evidence="2">Multi-pass membrane protein</topology>
    </subcellularLocation>
</comment>
<evidence type="ECO:0000256" key="12">
    <source>
        <dbReference type="ARBA" id="ARBA00023136"/>
    </source>
</evidence>
<evidence type="ECO:0000313" key="19">
    <source>
        <dbReference type="EMBL" id="KAB0803925.1"/>
    </source>
</evidence>
<feature type="transmembrane region" description="Helical" evidence="15">
    <location>
        <begin position="1218"/>
        <end position="1239"/>
    </location>
</feature>
<evidence type="ECO:0000256" key="13">
    <source>
        <dbReference type="ARBA" id="ARBA00023180"/>
    </source>
</evidence>
<feature type="transmembrane region" description="Helical" evidence="15">
    <location>
        <begin position="976"/>
        <end position="994"/>
    </location>
</feature>
<comment type="caution">
    <text evidence="19">The sequence shown here is derived from an EMBL/GenBank/DDBJ whole genome shotgun (WGS) entry which is preliminary data.</text>
</comment>
<name>A0A5N4B2X5_PHOPY</name>
<evidence type="ECO:0000256" key="10">
    <source>
        <dbReference type="ARBA" id="ARBA00022989"/>
    </source>
</evidence>
<evidence type="ECO:0000256" key="14">
    <source>
        <dbReference type="ARBA" id="ARBA00078796"/>
    </source>
</evidence>
<proteinExistence type="inferred from homology"/>
<protein>
    <recommendedName>
        <fullName evidence="14">FXNA-like protease</fullName>
    </recommendedName>
</protein>
<dbReference type="Proteomes" id="UP000327044">
    <property type="component" value="Unassembled WGS sequence"/>
</dbReference>
<comment type="similarity">
    <text evidence="3">Belongs to the peptidase M28 family.</text>
</comment>
<feature type="transmembrane region" description="Helical" evidence="15">
    <location>
        <begin position="1067"/>
        <end position="1090"/>
    </location>
</feature>
<dbReference type="AlphaFoldDB" id="A0A5N4B2X5"/>
<feature type="transmembrane region" description="Helical" evidence="15">
    <location>
        <begin position="84"/>
        <end position="107"/>
    </location>
</feature>
<dbReference type="InterPro" id="IPR007484">
    <property type="entry name" value="Peptidase_M28"/>
</dbReference>
<dbReference type="Gene3D" id="3.40.630.10">
    <property type="entry name" value="Zn peptidases"/>
    <property type="match status" value="1"/>
</dbReference>
<evidence type="ECO:0000259" key="17">
    <source>
        <dbReference type="Pfam" id="PF22248"/>
    </source>
</evidence>
<keyword evidence="4" id="KW-0645">Protease</keyword>
<dbReference type="FunCoup" id="A0A5N4B2X5">
    <property type="interactions" value="933"/>
</dbReference>